<keyword evidence="5" id="KW-1185">Reference proteome</keyword>
<feature type="transmembrane region" description="Helical" evidence="2">
    <location>
        <begin position="207"/>
        <end position="226"/>
    </location>
</feature>
<feature type="compositionally biased region" description="Basic and acidic residues" evidence="1">
    <location>
        <begin position="8"/>
        <end position="19"/>
    </location>
</feature>
<dbReference type="InterPro" id="IPR000620">
    <property type="entry name" value="EamA_dom"/>
</dbReference>
<dbReference type="EMBL" id="BBJS01000027">
    <property type="protein sequence ID" value="GAN13787.1"/>
    <property type="molecule type" value="Genomic_DNA"/>
</dbReference>
<dbReference type="RefSeq" id="WP_007406034.1">
    <property type="nucleotide sequence ID" value="NZ_BBJS01000027.1"/>
</dbReference>
<dbReference type="Pfam" id="PF00892">
    <property type="entry name" value="EamA"/>
    <property type="match status" value="2"/>
</dbReference>
<feature type="transmembrane region" description="Helical" evidence="2">
    <location>
        <begin position="289"/>
        <end position="306"/>
    </location>
</feature>
<accession>A0A0C9NBY3</accession>
<comment type="caution">
    <text evidence="4">The sequence shown here is derived from an EMBL/GenBank/DDBJ whole genome shotgun (WGS) entry which is preliminary data.</text>
</comment>
<keyword evidence="2" id="KW-0812">Transmembrane</keyword>
<sequence length="327" mass="34423">MPVSRPPRKSERVESDSLSDRAGPNTTPPLAFVAVIIANVALAFGPLLVRMADTGPVASAFWRITLAAPMLALVALIGPARPRAPGKGQAGLWALLLIGGVAFAGDLGTWHIGIRQTTMANATLFGNSATFIFPLYGFLVARAWPSRSQGIALILAAVGAGLLMGRSYQVDPRHLVGDLMCVLAGLLYAVYFILMSRVRATMPPVPALAWSTVASILPLLVFAVALGERVWPDHWSALILLALGSQIIGQGLMIYALGLLSPLVIGLALLVQPMVATAIGWIVYGETLALPDLVGVAMVATALVLVRRGSPKTVAKPGDMEDGRETR</sequence>
<organism evidence="4 5">
    <name type="scientific">Sphingomonas paucimobilis NBRC 13935</name>
    <dbReference type="NCBI Taxonomy" id="1219050"/>
    <lineage>
        <taxon>Bacteria</taxon>
        <taxon>Pseudomonadati</taxon>
        <taxon>Pseudomonadota</taxon>
        <taxon>Alphaproteobacteria</taxon>
        <taxon>Sphingomonadales</taxon>
        <taxon>Sphingomonadaceae</taxon>
        <taxon>Sphingomonas</taxon>
    </lineage>
</organism>
<feature type="domain" description="EamA" evidence="3">
    <location>
        <begin position="32"/>
        <end position="163"/>
    </location>
</feature>
<protein>
    <submittedName>
        <fullName evidence="4">DNA, contig: SP627</fullName>
    </submittedName>
</protein>
<feature type="transmembrane region" description="Helical" evidence="2">
    <location>
        <begin position="175"/>
        <end position="195"/>
    </location>
</feature>
<feature type="transmembrane region" description="Helical" evidence="2">
    <location>
        <begin position="60"/>
        <end position="78"/>
    </location>
</feature>
<keyword evidence="2" id="KW-0472">Membrane</keyword>
<feature type="transmembrane region" description="Helical" evidence="2">
    <location>
        <begin position="30"/>
        <end position="48"/>
    </location>
</feature>
<evidence type="ECO:0000256" key="1">
    <source>
        <dbReference type="SAM" id="MobiDB-lite"/>
    </source>
</evidence>
<feature type="transmembrane region" description="Helical" evidence="2">
    <location>
        <begin position="238"/>
        <end position="257"/>
    </location>
</feature>
<dbReference type="Proteomes" id="UP000032025">
    <property type="component" value="Unassembled WGS sequence"/>
</dbReference>
<evidence type="ECO:0000313" key="4">
    <source>
        <dbReference type="EMBL" id="GAN13787.1"/>
    </source>
</evidence>
<proteinExistence type="predicted"/>
<keyword evidence="2" id="KW-1133">Transmembrane helix</keyword>
<gene>
    <name evidence="4" type="ORF">SP6_27_00020</name>
</gene>
<evidence type="ECO:0000256" key="2">
    <source>
        <dbReference type="SAM" id="Phobius"/>
    </source>
</evidence>
<name>A0A0C9NBY3_SPHPI</name>
<dbReference type="InterPro" id="IPR037185">
    <property type="entry name" value="EmrE-like"/>
</dbReference>
<dbReference type="SUPFAM" id="SSF103481">
    <property type="entry name" value="Multidrug resistance efflux transporter EmrE"/>
    <property type="match status" value="2"/>
</dbReference>
<reference evidence="4 5" key="1">
    <citation type="submission" date="2014-08" db="EMBL/GenBank/DDBJ databases">
        <title>Whole genome shotgun sequence of Sphingomonas paucimobilis NBRC 13935.</title>
        <authorList>
            <person name="Hosoyama A."/>
            <person name="Hashimoto M."/>
            <person name="Hosoyama Y."/>
            <person name="Noguchi M."/>
            <person name="Uohara A."/>
            <person name="Ohji S."/>
            <person name="Katano-Makiyama Y."/>
            <person name="Ichikawa N."/>
            <person name="Kimura A."/>
            <person name="Yamazoe A."/>
            <person name="Fujita N."/>
        </authorList>
    </citation>
    <scope>NUCLEOTIDE SEQUENCE [LARGE SCALE GENOMIC DNA]</scope>
    <source>
        <strain evidence="4 5">NBRC 13935</strain>
    </source>
</reference>
<evidence type="ECO:0000313" key="5">
    <source>
        <dbReference type="Proteomes" id="UP000032025"/>
    </source>
</evidence>
<dbReference type="PANTHER" id="PTHR22911">
    <property type="entry name" value="ACYL-MALONYL CONDENSING ENZYME-RELATED"/>
    <property type="match status" value="1"/>
</dbReference>
<feature type="transmembrane region" description="Helical" evidence="2">
    <location>
        <begin position="151"/>
        <end position="169"/>
    </location>
</feature>
<dbReference type="PANTHER" id="PTHR22911:SF76">
    <property type="entry name" value="EAMA DOMAIN-CONTAINING PROTEIN"/>
    <property type="match status" value="1"/>
</dbReference>
<dbReference type="GO" id="GO:0016020">
    <property type="term" value="C:membrane"/>
    <property type="evidence" value="ECO:0007669"/>
    <property type="project" value="InterPro"/>
</dbReference>
<feature type="transmembrane region" description="Helical" evidence="2">
    <location>
        <begin position="124"/>
        <end position="144"/>
    </location>
</feature>
<feature type="transmembrane region" description="Helical" evidence="2">
    <location>
        <begin position="264"/>
        <end position="283"/>
    </location>
</feature>
<feature type="region of interest" description="Disordered" evidence="1">
    <location>
        <begin position="1"/>
        <end position="23"/>
    </location>
</feature>
<feature type="transmembrane region" description="Helical" evidence="2">
    <location>
        <begin position="90"/>
        <end position="112"/>
    </location>
</feature>
<feature type="domain" description="EamA" evidence="3">
    <location>
        <begin position="176"/>
        <end position="306"/>
    </location>
</feature>
<dbReference type="AlphaFoldDB" id="A0A0C9NBY3"/>
<evidence type="ECO:0000259" key="3">
    <source>
        <dbReference type="Pfam" id="PF00892"/>
    </source>
</evidence>